<dbReference type="Proteomes" id="UP000255382">
    <property type="component" value="Unassembled WGS sequence"/>
</dbReference>
<name>A0A378AZP5_KLEPO</name>
<organism evidence="1 2">
    <name type="scientific">Klebsiella pneumoniae subsp. ozaenae</name>
    <dbReference type="NCBI Taxonomy" id="574"/>
    <lineage>
        <taxon>Bacteria</taxon>
        <taxon>Pseudomonadati</taxon>
        <taxon>Pseudomonadota</taxon>
        <taxon>Gammaproteobacteria</taxon>
        <taxon>Enterobacterales</taxon>
        <taxon>Enterobacteriaceae</taxon>
        <taxon>Klebsiella/Raoultella group</taxon>
        <taxon>Klebsiella</taxon>
        <taxon>Klebsiella pneumoniae complex</taxon>
    </lineage>
</organism>
<evidence type="ECO:0000313" key="1">
    <source>
        <dbReference type="EMBL" id="STV26195.1"/>
    </source>
</evidence>
<keyword evidence="2" id="KW-1185">Reference proteome</keyword>
<proteinExistence type="predicted"/>
<accession>A0A378AZP5</accession>
<reference evidence="1 2" key="1">
    <citation type="submission" date="2018-06" db="EMBL/GenBank/DDBJ databases">
        <authorList>
            <consortium name="Pathogen Informatics"/>
            <person name="Doyle S."/>
        </authorList>
    </citation>
    <scope>NUCLEOTIDE SEQUENCE [LARGE SCALE GENOMIC DNA]</scope>
    <source>
        <strain evidence="1 2">NCTC5050</strain>
    </source>
</reference>
<dbReference type="EMBL" id="UGLZ01000005">
    <property type="protein sequence ID" value="STV26195.1"/>
    <property type="molecule type" value="Genomic_DNA"/>
</dbReference>
<sequence length="77" mass="8630">MPGAVRRAGLLPPHHLVPEIPGKLLILPLIDRLRVAQHQQLMIRNALMIARVMMRPGISMEPHRLIKAQPFMGDGRG</sequence>
<dbReference type="AlphaFoldDB" id="A0A378AZP5"/>
<gene>
    <name evidence="1" type="ORF">NCTC5050_03785</name>
</gene>
<evidence type="ECO:0000313" key="2">
    <source>
        <dbReference type="Proteomes" id="UP000255382"/>
    </source>
</evidence>
<protein>
    <submittedName>
        <fullName evidence="1">Uncharacterized protein</fullName>
    </submittedName>
</protein>